<dbReference type="EC" id="6.3.4.15" evidence="3"/>
<dbReference type="EMBL" id="CP020612">
    <property type="protein sequence ID" value="ARJ68485.1"/>
    <property type="molecule type" value="Genomic_DNA"/>
</dbReference>
<reference evidence="7 8" key="1">
    <citation type="submission" date="2017-03" db="EMBL/GenBank/DDBJ databases">
        <title>Genome sequence of Paracoccus contaminans isolated from a water microcosm.</title>
        <authorList>
            <person name="Aurass P."/>
            <person name="Karste S."/>
            <person name="Trost E."/>
            <person name="Glaeser S.P."/>
            <person name="Kaempfer P."/>
            <person name="Flieger A."/>
        </authorList>
    </citation>
    <scope>NUCLEOTIDE SEQUENCE [LARGE SCALE GENOMIC DNA]</scope>
    <source>
        <strain evidence="8">RKI 16-01929T\LMG 29738T\CCM 8701T\CIP 111112T</strain>
    </source>
</reference>
<evidence type="ECO:0000313" key="8">
    <source>
        <dbReference type="Proteomes" id="UP000193017"/>
    </source>
</evidence>
<evidence type="ECO:0000313" key="7">
    <source>
        <dbReference type="EMBL" id="ARJ68485.1"/>
    </source>
</evidence>
<evidence type="ECO:0000259" key="6">
    <source>
        <dbReference type="PROSITE" id="PS51733"/>
    </source>
</evidence>
<dbReference type="CDD" id="cd16442">
    <property type="entry name" value="BPL"/>
    <property type="match status" value="1"/>
</dbReference>
<evidence type="ECO:0000256" key="1">
    <source>
        <dbReference type="ARBA" id="ARBA00022598"/>
    </source>
</evidence>
<protein>
    <recommendedName>
        <fullName evidence="3">biotin--[biotin carboxyl-carrier protein] ligase</fullName>
        <ecNumber evidence="3">6.3.4.15</ecNumber>
    </recommendedName>
</protein>
<proteinExistence type="predicted"/>
<dbReference type="InterPro" id="IPR004143">
    <property type="entry name" value="BPL_LPL_catalytic"/>
</dbReference>
<comment type="catalytic activity">
    <reaction evidence="4">
        <text>biotin + L-lysyl-[protein] + ATP = N(6)-biotinyl-L-lysyl-[protein] + AMP + diphosphate + H(+)</text>
        <dbReference type="Rhea" id="RHEA:11756"/>
        <dbReference type="Rhea" id="RHEA-COMP:9752"/>
        <dbReference type="Rhea" id="RHEA-COMP:10505"/>
        <dbReference type="ChEBI" id="CHEBI:15378"/>
        <dbReference type="ChEBI" id="CHEBI:29969"/>
        <dbReference type="ChEBI" id="CHEBI:30616"/>
        <dbReference type="ChEBI" id="CHEBI:33019"/>
        <dbReference type="ChEBI" id="CHEBI:57586"/>
        <dbReference type="ChEBI" id="CHEBI:83144"/>
        <dbReference type="ChEBI" id="CHEBI:456215"/>
        <dbReference type="EC" id="6.3.4.15"/>
    </reaction>
</comment>
<evidence type="ECO:0000256" key="4">
    <source>
        <dbReference type="ARBA" id="ARBA00047846"/>
    </source>
</evidence>
<dbReference type="Proteomes" id="UP000193017">
    <property type="component" value="Chromosome"/>
</dbReference>
<feature type="compositionally biased region" description="Pro residues" evidence="5">
    <location>
        <begin position="1"/>
        <end position="10"/>
    </location>
</feature>
<feature type="region of interest" description="Disordered" evidence="5">
    <location>
        <begin position="1"/>
        <end position="23"/>
    </location>
</feature>
<accession>A0A1W6CUH8</accession>
<dbReference type="PROSITE" id="PS51733">
    <property type="entry name" value="BPL_LPL_CATALYTIC"/>
    <property type="match status" value="1"/>
</dbReference>
<evidence type="ECO:0000256" key="3">
    <source>
        <dbReference type="ARBA" id="ARBA00024227"/>
    </source>
</evidence>
<dbReference type="GO" id="GO:0004077">
    <property type="term" value="F:biotin--[biotin carboxyl-carrier protein] ligase activity"/>
    <property type="evidence" value="ECO:0007669"/>
    <property type="project" value="UniProtKB-EC"/>
</dbReference>
<dbReference type="InterPro" id="IPR045864">
    <property type="entry name" value="aa-tRNA-synth_II/BPL/LPL"/>
</dbReference>
<organism evidence="7 8">
    <name type="scientific">Paracoccus contaminans</name>
    <dbReference type="NCBI Taxonomy" id="1945662"/>
    <lineage>
        <taxon>Bacteria</taxon>
        <taxon>Pseudomonadati</taxon>
        <taxon>Pseudomonadota</taxon>
        <taxon>Alphaproteobacteria</taxon>
        <taxon>Rhodobacterales</taxon>
        <taxon>Paracoccaceae</taxon>
        <taxon>Paracoccus</taxon>
    </lineage>
</organism>
<dbReference type="InterPro" id="IPR004408">
    <property type="entry name" value="Biotin_CoA_COase_ligase"/>
</dbReference>
<dbReference type="STRING" id="1945662.B0A89_01315"/>
<keyword evidence="1 7" id="KW-0436">Ligase</keyword>
<dbReference type="GO" id="GO:0005737">
    <property type="term" value="C:cytoplasm"/>
    <property type="evidence" value="ECO:0007669"/>
    <property type="project" value="TreeGrafter"/>
</dbReference>
<feature type="domain" description="BPL/LPL catalytic" evidence="6">
    <location>
        <begin position="20"/>
        <end position="210"/>
    </location>
</feature>
<dbReference type="PANTHER" id="PTHR12835">
    <property type="entry name" value="BIOTIN PROTEIN LIGASE"/>
    <property type="match status" value="1"/>
</dbReference>
<sequence>MQRLPHPSPSPRGALTDLPGIPPRARWPERVGRHVLPRCASTNAEALRLVPMLAGPAWILALEQFAGRGRRGRIWHMPAGNFAASLALKPQGGPAGASLYSFVAALALHDALALACGPSARLAIKWPNDVLLNGGKVAGILLESAGTGQELAALAVGIGVNLAASPSADQLEEGAVPAVSVLGETGHAVAPGDFLDILAPAFAHWQAQLESRGFAPIRAAWLARAAGMGQPVTARTGSVSRRGIFEGIDQQGALMLRMAAGCEIIPAADIHFDGAC</sequence>
<gene>
    <name evidence="7" type="ORF">B0A89_01315</name>
</gene>
<dbReference type="Pfam" id="PF03099">
    <property type="entry name" value="BPL_LplA_LipB"/>
    <property type="match status" value="1"/>
</dbReference>
<evidence type="ECO:0000256" key="5">
    <source>
        <dbReference type="SAM" id="MobiDB-lite"/>
    </source>
</evidence>
<dbReference type="Pfam" id="PF02237">
    <property type="entry name" value="BPL_C"/>
    <property type="match status" value="1"/>
</dbReference>
<dbReference type="SUPFAM" id="SSF55681">
    <property type="entry name" value="Class II aaRS and biotin synthetases"/>
    <property type="match status" value="1"/>
</dbReference>
<keyword evidence="8" id="KW-1185">Reference proteome</keyword>
<dbReference type="KEGG" id="pcon:B0A89_01315"/>
<dbReference type="Gene3D" id="2.30.30.100">
    <property type="match status" value="1"/>
</dbReference>
<dbReference type="PANTHER" id="PTHR12835:SF5">
    <property type="entry name" value="BIOTIN--PROTEIN LIGASE"/>
    <property type="match status" value="1"/>
</dbReference>
<name>A0A1W6CUH8_9RHOB</name>
<keyword evidence="2" id="KW-0092">Biotin</keyword>
<dbReference type="NCBIfam" id="TIGR00121">
    <property type="entry name" value="birA_ligase"/>
    <property type="match status" value="1"/>
</dbReference>
<dbReference type="Gene3D" id="3.30.930.10">
    <property type="entry name" value="Bira Bifunctional Protein, Domain 2"/>
    <property type="match status" value="1"/>
</dbReference>
<dbReference type="InterPro" id="IPR003142">
    <property type="entry name" value="BPL_C"/>
</dbReference>
<dbReference type="AlphaFoldDB" id="A0A1W6CUH8"/>
<evidence type="ECO:0000256" key="2">
    <source>
        <dbReference type="ARBA" id="ARBA00023267"/>
    </source>
</evidence>